<dbReference type="AlphaFoldDB" id="A0A402CVA3"/>
<dbReference type="GO" id="GO:0051539">
    <property type="term" value="F:4 iron, 4 sulfur cluster binding"/>
    <property type="evidence" value="ECO:0007669"/>
    <property type="project" value="UniProtKB-KW"/>
</dbReference>
<accession>A0A402CVA3</accession>
<protein>
    <submittedName>
        <fullName evidence="5">4Fe-4S ferredoxin</fullName>
    </submittedName>
</protein>
<dbReference type="Pfam" id="PF13187">
    <property type="entry name" value="Fer4_9"/>
    <property type="match status" value="1"/>
</dbReference>
<dbReference type="GO" id="GO:0046872">
    <property type="term" value="F:metal ion binding"/>
    <property type="evidence" value="ECO:0007669"/>
    <property type="project" value="UniProtKB-KW"/>
</dbReference>
<dbReference type="InterPro" id="IPR017900">
    <property type="entry name" value="4Fe4S_Fe_S_CS"/>
</dbReference>
<keyword evidence="1" id="KW-0004">4Fe-4S</keyword>
<dbReference type="PROSITE" id="PS51379">
    <property type="entry name" value="4FE4S_FER_2"/>
    <property type="match status" value="2"/>
</dbReference>
<evidence type="ECO:0000256" key="4">
    <source>
        <dbReference type="ARBA" id="ARBA00023014"/>
    </source>
</evidence>
<keyword evidence="2" id="KW-0479">Metal-binding</keyword>
<gene>
    <name evidence="5" type="ORF">CCAX7_23840</name>
</gene>
<evidence type="ECO:0000256" key="3">
    <source>
        <dbReference type="ARBA" id="ARBA00023004"/>
    </source>
</evidence>
<sequence>MIELVSASRCIECNLCVKVCPTNVFDEVPGGVPAIARQEDCQTCYQCEIHCPVDAMYVAPEAEVSVPVNEEALIASGLLGSYRKEIGWGKGRERGSKFDTSYLVRPRFPG</sequence>
<organism evidence="5 6">
    <name type="scientific">Capsulimonas corticalis</name>
    <dbReference type="NCBI Taxonomy" id="2219043"/>
    <lineage>
        <taxon>Bacteria</taxon>
        <taxon>Bacillati</taxon>
        <taxon>Armatimonadota</taxon>
        <taxon>Armatimonadia</taxon>
        <taxon>Capsulimonadales</taxon>
        <taxon>Capsulimonadaceae</taxon>
        <taxon>Capsulimonas</taxon>
    </lineage>
</organism>
<evidence type="ECO:0000313" key="6">
    <source>
        <dbReference type="Proteomes" id="UP000287394"/>
    </source>
</evidence>
<dbReference type="Proteomes" id="UP000287394">
    <property type="component" value="Chromosome"/>
</dbReference>
<keyword evidence="6" id="KW-1185">Reference proteome</keyword>
<evidence type="ECO:0000256" key="1">
    <source>
        <dbReference type="ARBA" id="ARBA00022485"/>
    </source>
</evidence>
<name>A0A402CVA3_9BACT</name>
<dbReference type="InterPro" id="IPR017896">
    <property type="entry name" value="4Fe4S_Fe-S-bd"/>
</dbReference>
<evidence type="ECO:0000256" key="2">
    <source>
        <dbReference type="ARBA" id="ARBA00022723"/>
    </source>
</evidence>
<dbReference type="Gene3D" id="3.30.70.20">
    <property type="match status" value="1"/>
</dbReference>
<keyword evidence="4" id="KW-0411">Iron-sulfur</keyword>
<evidence type="ECO:0000313" key="5">
    <source>
        <dbReference type="EMBL" id="BDI30333.1"/>
    </source>
</evidence>
<dbReference type="RefSeq" id="WP_119321293.1">
    <property type="nucleotide sequence ID" value="NZ_AP025739.1"/>
</dbReference>
<dbReference type="KEGG" id="ccot:CCAX7_23840"/>
<dbReference type="PROSITE" id="PS00198">
    <property type="entry name" value="4FE4S_FER_1"/>
    <property type="match status" value="2"/>
</dbReference>
<dbReference type="SUPFAM" id="SSF54862">
    <property type="entry name" value="4Fe-4S ferredoxins"/>
    <property type="match status" value="1"/>
</dbReference>
<proteinExistence type="predicted"/>
<dbReference type="OrthoDB" id="9804603at2"/>
<dbReference type="EMBL" id="AP025739">
    <property type="protein sequence ID" value="BDI30333.1"/>
    <property type="molecule type" value="Genomic_DNA"/>
</dbReference>
<dbReference type="PANTHER" id="PTHR43687">
    <property type="entry name" value="ADENYLYLSULFATE REDUCTASE, BETA SUBUNIT"/>
    <property type="match status" value="1"/>
</dbReference>
<dbReference type="InterPro" id="IPR050572">
    <property type="entry name" value="Fe-S_Ferredoxin"/>
</dbReference>
<dbReference type="PANTHER" id="PTHR43687:SF1">
    <property type="entry name" value="FERREDOXIN III"/>
    <property type="match status" value="1"/>
</dbReference>
<reference evidence="5 6" key="1">
    <citation type="journal article" date="2019" name="Int. J. Syst. Evol. Microbiol.">
        <title>Capsulimonas corticalis gen. nov., sp. nov., an aerobic capsulated bacterium, of a novel bacterial order, Capsulimonadales ord. nov., of the class Armatimonadia of the phylum Armatimonadetes.</title>
        <authorList>
            <person name="Li J."/>
            <person name="Kudo C."/>
            <person name="Tonouchi A."/>
        </authorList>
    </citation>
    <scope>NUCLEOTIDE SEQUENCE [LARGE SCALE GENOMIC DNA]</scope>
    <source>
        <strain evidence="5 6">AX-7</strain>
    </source>
</reference>
<keyword evidence="3" id="KW-0408">Iron</keyword>